<protein>
    <submittedName>
        <fullName evidence="3">Uncharacterized protein</fullName>
    </submittedName>
</protein>
<evidence type="ECO:0000256" key="1">
    <source>
        <dbReference type="SAM" id="Phobius"/>
    </source>
</evidence>
<dbReference type="EMBL" id="MHTL01000017">
    <property type="protein sequence ID" value="OHA60195.1"/>
    <property type="molecule type" value="Genomic_DNA"/>
</dbReference>
<keyword evidence="1" id="KW-0812">Transmembrane</keyword>
<name>A0A1G2QHZ9_9BACT</name>
<feature type="transmembrane region" description="Helical" evidence="1">
    <location>
        <begin position="103"/>
        <end position="124"/>
    </location>
</feature>
<dbReference type="STRING" id="1802440.A2569_01370"/>
<organism evidence="3 4">
    <name type="scientific">Candidatus Vogelbacteria bacterium RIFOXYD1_FULL_51_18</name>
    <dbReference type="NCBI Taxonomy" id="1802440"/>
    <lineage>
        <taxon>Bacteria</taxon>
        <taxon>Candidatus Vogeliibacteriota</taxon>
    </lineage>
</organism>
<reference evidence="3 4" key="1">
    <citation type="journal article" date="2016" name="Nat. Commun.">
        <title>Thousands of microbial genomes shed light on interconnected biogeochemical processes in an aquifer system.</title>
        <authorList>
            <person name="Anantharaman K."/>
            <person name="Brown C.T."/>
            <person name="Hug L.A."/>
            <person name="Sharon I."/>
            <person name="Castelle C.J."/>
            <person name="Probst A.J."/>
            <person name="Thomas B.C."/>
            <person name="Singh A."/>
            <person name="Wilkins M.J."/>
            <person name="Karaoz U."/>
            <person name="Brodie E.L."/>
            <person name="Williams K.H."/>
            <person name="Hubbard S.S."/>
            <person name="Banfield J.F."/>
        </authorList>
    </citation>
    <scope>NUCLEOTIDE SEQUENCE [LARGE SCALE GENOMIC DNA]</scope>
</reference>
<feature type="signal peptide" evidence="2">
    <location>
        <begin position="1"/>
        <end position="21"/>
    </location>
</feature>
<dbReference type="Pfam" id="PF18895">
    <property type="entry name" value="T4SS_pilin"/>
    <property type="match status" value="1"/>
</dbReference>
<evidence type="ECO:0000256" key="2">
    <source>
        <dbReference type="SAM" id="SignalP"/>
    </source>
</evidence>
<gene>
    <name evidence="3" type="ORF">A2569_01370</name>
</gene>
<accession>A0A1G2QHZ9</accession>
<evidence type="ECO:0000313" key="4">
    <source>
        <dbReference type="Proteomes" id="UP000177090"/>
    </source>
</evidence>
<keyword evidence="1" id="KW-1133">Transmembrane helix</keyword>
<sequence length="145" mass="15675">MKALLFTLLFVAFFTPLTLFAQDAGQPPMTTPPAQAPITTPPDTSFSIENPLKFDTVDQLITAIMGIVIQIMIPVITVMIIYTGFLFVTARGDVAKITTAKQAFLYVIIGAAIMLGAFVIKTAITGTVEQLKGQGLLPIINYFYA</sequence>
<feature type="chain" id="PRO_5009584119" evidence="2">
    <location>
        <begin position="22"/>
        <end position="145"/>
    </location>
</feature>
<dbReference type="InterPro" id="IPR043993">
    <property type="entry name" value="T4SS_pilin"/>
</dbReference>
<comment type="caution">
    <text evidence="3">The sequence shown here is derived from an EMBL/GenBank/DDBJ whole genome shotgun (WGS) entry which is preliminary data.</text>
</comment>
<dbReference type="Proteomes" id="UP000177090">
    <property type="component" value="Unassembled WGS sequence"/>
</dbReference>
<evidence type="ECO:0000313" key="3">
    <source>
        <dbReference type="EMBL" id="OHA60195.1"/>
    </source>
</evidence>
<proteinExistence type="predicted"/>
<keyword evidence="2" id="KW-0732">Signal</keyword>
<feature type="transmembrane region" description="Helical" evidence="1">
    <location>
        <begin position="60"/>
        <end position="82"/>
    </location>
</feature>
<dbReference type="AlphaFoldDB" id="A0A1G2QHZ9"/>
<keyword evidence="1" id="KW-0472">Membrane</keyword>